<evidence type="ECO:0000256" key="5">
    <source>
        <dbReference type="SAM" id="SignalP"/>
    </source>
</evidence>
<comment type="caution">
    <text evidence="7">The sequence shown here is derived from an EMBL/GenBank/DDBJ whole genome shotgun (WGS) entry which is preliminary data.</text>
</comment>
<dbReference type="PIRSF" id="PIRSF002741">
    <property type="entry name" value="MppA"/>
    <property type="match status" value="1"/>
</dbReference>
<feature type="signal peptide" evidence="5">
    <location>
        <begin position="1"/>
        <end position="33"/>
    </location>
</feature>
<accession>A3IWN5</accession>
<evidence type="ECO:0000256" key="2">
    <source>
        <dbReference type="ARBA" id="ARBA00005695"/>
    </source>
</evidence>
<keyword evidence="4 5" id="KW-0732">Signal</keyword>
<dbReference type="GO" id="GO:0030313">
    <property type="term" value="C:cell envelope"/>
    <property type="evidence" value="ECO:0007669"/>
    <property type="project" value="UniProtKB-SubCell"/>
</dbReference>
<dbReference type="AlphaFoldDB" id="A3IWN5"/>
<keyword evidence="8" id="KW-1185">Reference proteome</keyword>
<organism evidence="7 8">
    <name type="scientific">Crocosphaera chwakensis CCY0110</name>
    <dbReference type="NCBI Taxonomy" id="391612"/>
    <lineage>
        <taxon>Bacteria</taxon>
        <taxon>Bacillati</taxon>
        <taxon>Cyanobacteriota</taxon>
        <taxon>Cyanophyceae</taxon>
        <taxon>Oscillatoriophycideae</taxon>
        <taxon>Chroococcales</taxon>
        <taxon>Aphanothecaceae</taxon>
        <taxon>Crocosphaera</taxon>
        <taxon>Crocosphaera chwakensis</taxon>
    </lineage>
</organism>
<evidence type="ECO:0000256" key="4">
    <source>
        <dbReference type="ARBA" id="ARBA00022729"/>
    </source>
</evidence>
<dbReference type="GO" id="GO:0043190">
    <property type="term" value="C:ATP-binding cassette (ABC) transporter complex"/>
    <property type="evidence" value="ECO:0007669"/>
    <property type="project" value="InterPro"/>
</dbReference>
<feature type="domain" description="Solute-binding protein family 5" evidence="6">
    <location>
        <begin position="93"/>
        <end position="458"/>
    </location>
</feature>
<sequence length="552" mass="61418">MMINGFWPWKRLRQLTKFIVLFSFCFLLTVACNQQPDTTPSPTATTTGDRIIIGTTAQPRTIDPADSYEMAGLTIIYNLSDTLYTYELGTTTLTPELATEMPTVSDDGLTYTIPLREGVTFHDDTPFNAEAMVFSLERFINNGGKPSFLLADTIDTVEATGEYELTITLKQPFSAFPALLAFPGACAVSPQAYQIGEGKFIPDNLVGTGPYKLNNFSSDSVQLDVFENYWGEKPNNKGIDVQIYPTNPANLFNAFRTQAVDVAYQSLTPEQVLQLQQEADSGKGQVIENPGTAISFMALNVQTEFVQQKPVRQAIASVMDRQLLNERILKGQGQPLYSMIPVAFDASKPVFQERYGDNDKEAAKQLLQEAGFSADNPATVEIWHSSGSVNSSQVAAILKSLAERDLEGMLQFVPNSIASAAFFKNLSQGLYQSILSNWYPDFLDADNYIYPFLYCAKGSPEEGCIEGGSQSQGSFYYNEQVNQLIAQQREESDPQQRQQIFAEIQEILAEDVPYIPLWQTKEYAFAQNNIDGVIINPSQTFPFWTINRQSSN</sequence>
<dbReference type="GO" id="GO:1904680">
    <property type="term" value="F:peptide transmembrane transporter activity"/>
    <property type="evidence" value="ECO:0007669"/>
    <property type="project" value="TreeGrafter"/>
</dbReference>
<comment type="similarity">
    <text evidence="2">Belongs to the bacterial solute-binding protein 5 family.</text>
</comment>
<keyword evidence="3" id="KW-0813">Transport</keyword>
<dbReference type="eggNOG" id="COG0747">
    <property type="taxonomic scope" value="Bacteria"/>
</dbReference>
<dbReference type="InterPro" id="IPR039424">
    <property type="entry name" value="SBP_5"/>
</dbReference>
<dbReference type="GO" id="GO:0042597">
    <property type="term" value="C:periplasmic space"/>
    <property type="evidence" value="ECO:0007669"/>
    <property type="project" value="UniProtKB-ARBA"/>
</dbReference>
<dbReference type="GO" id="GO:0015833">
    <property type="term" value="P:peptide transport"/>
    <property type="evidence" value="ECO:0007669"/>
    <property type="project" value="TreeGrafter"/>
</dbReference>
<dbReference type="RefSeq" id="WP_008277792.1">
    <property type="nucleotide sequence ID" value="NZ_AAXW01000054.1"/>
</dbReference>
<dbReference type="Gene3D" id="3.10.105.10">
    <property type="entry name" value="Dipeptide-binding Protein, Domain 3"/>
    <property type="match status" value="1"/>
</dbReference>
<feature type="chain" id="PRO_5002653859" evidence="5">
    <location>
        <begin position="34"/>
        <end position="552"/>
    </location>
</feature>
<dbReference type="SUPFAM" id="SSF53850">
    <property type="entry name" value="Periplasmic binding protein-like II"/>
    <property type="match status" value="1"/>
</dbReference>
<protein>
    <submittedName>
        <fullName evidence="7">Periplasmic oligopeptide-binding protein of oligopeptide ABC transporter</fullName>
    </submittedName>
</protein>
<proteinExistence type="inferred from homology"/>
<reference evidence="7 8" key="1">
    <citation type="submission" date="2007-03" db="EMBL/GenBank/DDBJ databases">
        <authorList>
            <person name="Stal L."/>
            <person name="Ferriera S."/>
            <person name="Johnson J."/>
            <person name="Kravitz S."/>
            <person name="Beeson K."/>
            <person name="Sutton G."/>
            <person name="Rogers Y.-H."/>
            <person name="Friedman R."/>
            <person name="Frazier M."/>
            <person name="Venter J.C."/>
        </authorList>
    </citation>
    <scope>NUCLEOTIDE SEQUENCE [LARGE SCALE GENOMIC DNA]</scope>
    <source>
        <strain evidence="7 8">CCY0110</strain>
    </source>
</reference>
<dbReference type="PANTHER" id="PTHR30290">
    <property type="entry name" value="PERIPLASMIC BINDING COMPONENT OF ABC TRANSPORTER"/>
    <property type="match status" value="1"/>
</dbReference>
<dbReference type="PANTHER" id="PTHR30290:SF10">
    <property type="entry name" value="PERIPLASMIC OLIGOPEPTIDE-BINDING PROTEIN-RELATED"/>
    <property type="match status" value="1"/>
</dbReference>
<evidence type="ECO:0000256" key="3">
    <source>
        <dbReference type="ARBA" id="ARBA00022448"/>
    </source>
</evidence>
<evidence type="ECO:0000313" key="7">
    <source>
        <dbReference type="EMBL" id="EAZ89090.1"/>
    </source>
</evidence>
<dbReference type="Gene3D" id="3.90.76.10">
    <property type="entry name" value="Dipeptide-binding Protein, Domain 1"/>
    <property type="match status" value="1"/>
</dbReference>
<dbReference type="CDD" id="cd08519">
    <property type="entry name" value="PBP2_NikA_DppA_OppA_like_20"/>
    <property type="match status" value="1"/>
</dbReference>
<dbReference type="Proteomes" id="UP000003781">
    <property type="component" value="Unassembled WGS sequence"/>
</dbReference>
<dbReference type="Gene3D" id="3.40.190.10">
    <property type="entry name" value="Periplasmic binding protein-like II"/>
    <property type="match status" value="1"/>
</dbReference>
<name>A3IWN5_9CHRO</name>
<evidence type="ECO:0000256" key="1">
    <source>
        <dbReference type="ARBA" id="ARBA00004196"/>
    </source>
</evidence>
<comment type="subcellular location">
    <subcellularLocation>
        <location evidence="1">Cell envelope</location>
    </subcellularLocation>
</comment>
<evidence type="ECO:0000313" key="8">
    <source>
        <dbReference type="Proteomes" id="UP000003781"/>
    </source>
</evidence>
<dbReference type="Pfam" id="PF00496">
    <property type="entry name" value="SBP_bac_5"/>
    <property type="match status" value="1"/>
</dbReference>
<dbReference type="EMBL" id="AAXW01000054">
    <property type="protein sequence ID" value="EAZ89090.1"/>
    <property type="molecule type" value="Genomic_DNA"/>
</dbReference>
<evidence type="ECO:0000259" key="6">
    <source>
        <dbReference type="Pfam" id="PF00496"/>
    </source>
</evidence>
<dbReference type="InterPro" id="IPR000914">
    <property type="entry name" value="SBP_5_dom"/>
</dbReference>
<dbReference type="InterPro" id="IPR030678">
    <property type="entry name" value="Peptide/Ni-bd"/>
</dbReference>
<gene>
    <name evidence="7" type="ORF">CY0110_00690</name>
</gene>